<feature type="transmembrane region" description="Helical" evidence="1">
    <location>
        <begin position="224"/>
        <end position="247"/>
    </location>
</feature>
<dbReference type="Gene3D" id="3.80.10.10">
    <property type="entry name" value="Ribonuclease Inhibitor"/>
    <property type="match status" value="1"/>
</dbReference>
<evidence type="ECO:0000313" key="3">
    <source>
        <dbReference type="Proteomes" id="UP000290289"/>
    </source>
</evidence>
<accession>A0A498KHQ2</accession>
<protein>
    <submittedName>
        <fullName evidence="2">Uncharacterized protein</fullName>
    </submittedName>
</protein>
<reference evidence="2 3" key="1">
    <citation type="submission" date="2018-10" db="EMBL/GenBank/DDBJ databases">
        <title>A high-quality apple genome assembly.</title>
        <authorList>
            <person name="Hu J."/>
        </authorList>
    </citation>
    <scope>NUCLEOTIDE SEQUENCE [LARGE SCALE GENOMIC DNA]</scope>
    <source>
        <strain evidence="3">cv. HFTH1</strain>
        <tissue evidence="2">Young leaf</tissue>
    </source>
</reference>
<dbReference type="EMBL" id="RDQH01000328">
    <property type="protein sequence ID" value="RXI06926.1"/>
    <property type="molecule type" value="Genomic_DNA"/>
</dbReference>
<evidence type="ECO:0000256" key="1">
    <source>
        <dbReference type="SAM" id="Phobius"/>
    </source>
</evidence>
<organism evidence="2 3">
    <name type="scientific">Malus domestica</name>
    <name type="common">Apple</name>
    <name type="synonym">Pyrus malus</name>
    <dbReference type="NCBI Taxonomy" id="3750"/>
    <lineage>
        <taxon>Eukaryota</taxon>
        <taxon>Viridiplantae</taxon>
        <taxon>Streptophyta</taxon>
        <taxon>Embryophyta</taxon>
        <taxon>Tracheophyta</taxon>
        <taxon>Spermatophyta</taxon>
        <taxon>Magnoliopsida</taxon>
        <taxon>eudicotyledons</taxon>
        <taxon>Gunneridae</taxon>
        <taxon>Pentapetalae</taxon>
        <taxon>rosids</taxon>
        <taxon>fabids</taxon>
        <taxon>Rosales</taxon>
        <taxon>Rosaceae</taxon>
        <taxon>Amygdaloideae</taxon>
        <taxon>Maleae</taxon>
        <taxon>Malus</taxon>
    </lineage>
</organism>
<dbReference type="AlphaFoldDB" id="A0A498KHQ2"/>
<keyword evidence="3" id="KW-1185">Reference proteome</keyword>
<dbReference type="InterPro" id="IPR032675">
    <property type="entry name" value="LRR_dom_sf"/>
</dbReference>
<keyword evidence="1" id="KW-0812">Transmembrane</keyword>
<dbReference type="SUPFAM" id="SSF52058">
    <property type="entry name" value="L domain-like"/>
    <property type="match status" value="1"/>
</dbReference>
<gene>
    <name evidence="2" type="ORF">DVH24_026062</name>
</gene>
<feature type="transmembrane region" description="Helical" evidence="1">
    <location>
        <begin position="92"/>
        <end position="111"/>
    </location>
</feature>
<keyword evidence="1" id="KW-1133">Transmembrane helix</keyword>
<name>A0A498KHQ2_MALDO</name>
<sequence>MGGRFCLSIFPLFCLLLPSLYSRLTLLLTEMPLVFLTVCLTHWPFFWLMDLPLGFFMVYDWFQWLLQGQGGGLRLVLVVPAGRRWELTGPRVVFFLGFILLRFLFLSFLILVPSSLSLSVCFSFCSPLSASLLRTFMFWSSQPRFSHFIAASFSGQLCARIDMYQSMGDALAQQYGGSAAHYTMSTEKENKSHYRPIPFYSLLDNNNNLSGYLLPEFSELPSLLMLYVFLLWNINLCLNYFFILSFLEWEQFSRLSFSTNAIPQVDNNNFGGTTIPDSYSNMSKLFKLRLRNCNLQGPIPDFSRIPNLGYA</sequence>
<dbReference type="Proteomes" id="UP000290289">
    <property type="component" value="Chromosome 2"/>
</dbReference>
<evidence type="ECO:0000313" key="2">
    <source>
        <dbReference type="EMBL" id="RXI06926.1"/>
    </source>
</evidence>
<keyword evidence="1" id="KW-0472">Membrane</keyword>
<proteinExistence type="predicted"/>
<comment type="caution">
    <text evidence="2">The sequence shown here is derived from an EMBL/GenBank/DDBJ whole genome shotgun (WGS) entry which is preliminary data.</text>
</comment>